<feature type="compositionally biased region" description="Polar residues" evidence="1">
    <location>
        <begin position="136"/>
        <end position="147"/>
    </location>
</feature>
<feature type="domain" description="LTD" evidence="4">
    <location>
        <begin position="193"/>
        <end position="290"/>
    </location>
</feature>
<keyword evidence="2" id="KW-0472">Membrane</keyword>
<keyword evidence="2" id="KW-1133">Transmembrane helix</keyword>
<dbReference type="PROSITE" id="PS51841">
    <property type="entry name" value="LTD"/>
    <property type="match status" value="5"/>
</dbReference>
<dbReference type="InterPro" id="IPR001322">
    <property type="entry name" value="Lamin_tail_dom"/>
</dbReference>
<gene>
    <name evidence="5" type="ORF">SE18_17725</name>
</gene>
<feature type="compositionally biased region" description="Polar residues" evidence="1">
    <location>
        <begin position="873"/>
        <end position="899"/>
    </location>
</feature>
<dbReference type="InterPro" id="IPR036415">
    <property type="entry name" value="Lamin_tail_dom_sf"/>
</dbReference>
<feature type="region of interest" description="Disordered" evidence="1">
    <location>
        <begin position="684"/>
        <end position="744"/>
    </location>
</feature>
<proteinExistence type="predicted"/>
<comment type="caution">
    <text evidence="5">The sequence shown here is derived from an EMBL/GenBank/DDBJ whole genome shotgun (WGS) entry which is preliminary data.</text>
</comment>
<accession>A0A0P6Y0P2</accession>
<dbReference type="Pfam" id="PF00932">
    <property type="entry name" value="LTD"/>
    <property type="match status" value="6"/>
</dbReference>
<sequence length="1201" mass="130617">MKQYFWLWLLLVWLWPLPTQAQTHPAQVVLNEFLALPSTGNEFVELYNPTPTALDLSGWAIDDMEGGSSPKILSTPTILAPNAWLVVSLSNVLNNSGDQVRLIDSAGQVIDQYSYSNASPGLSWSRMPDGTGPWQAATSPTPGNSNISQSSATPMPSSSVTPTSTSLPTLTPLVQASPTSTPTVVVSPSPIPSATPLPSPALIRLNELMAVPSAGKEWVELYNAGAQTINLHGWQLDDAADGASPILLEASILPASWLVISMTNMYNNSGDELRLFDSAGRLIDAFSYSATTSDRTWARMPDGTGAWLANRVPSLGQSNPADPPIVPTQARVVINEVMSQPISGTDWVELYNLGPDALDLKGWKIDDQLAAGGAAHTIQTSTIISPSSWLLIPLGTLLNAELDSVHLITDQGVVTDSLAYLSSVAERTWSRMPDGAATWQAASRASPAMANRQNSSPEPNQLLINEVLAWPTTGEEFVELYNAGATPIDLSGWWLDDQANAGGAALRIPDDTLIAPRSWYSIASSGLLNDNGDLVRLLDYRLQEYAVWNYSSALQGYSAGRWPDGGLNWYRGMRASPNARNHALAAIPSGVVINEISPLGQEWIELYSTNADVIDLTGWSISDSSGTTMRLAAKTSIQHGQFLTITLSSLINDSGDSVQLAMADGRIVDQLSYTKPLANTTWSRIPDAGSWQNNAPATPNQPNRAPQPTAVPATKTQKPTATKKPTATPRATAKPKVSKPKATAQPTLAVKAKYPQIQINEVVPAPRTIDWNGDGESNSNDEWIELYNPNSYQVDLTGWQLDDQADGGSRPWRLPVGMSIEANGYLVVFASQSKLSLTNSGEELRLLQPNAVVADLVSYAKLDYDHSWGRHPSSQQWQSFAQPSPKQANNPAPSDSAAKQISVREAQQAAIDSHVSVEGVVSAELNLFRQRAFYVQDSTAGILVFISNNAALPSLKQGMVVRLQATVGSYHQEPQLLIDAADDLKIIKQQADLVIHSPNRLDQATLGQLVKLKLRFKQRNADSLVVEFGSQQLQVRLAQGQSLPQLPSAIQLNATGIVSRYDDVWRLQVRHVADLGVPQRLPATSQPNLPMLWAWVLGLIGLGWLVRYYGFTGGTIPKRGVLAQAKLTILRPSVPRPTNQAYKKPRFGQRFQRLHAKALLQRQCRCRKACEKSRQNQVISYRATAQSPRLWHRGGQCQCHH</sequence>
<name>A0A0P6Y0P2_9CHLR</name>
<feature type="chain" id="PRO_5006133310" description="LTD domain-containing protein" evidence="3">
    <location>
        <begin position="22"/>
        <end position="1201"/>
    </location>
</feature>
<organism evidence="5 6">
    <name type="scientific">Herpetosiphon geysericola</name>
    <dbReference type="NCBI Taxonomy" id="70996"/>
    <lineage>
        <taxon>Bacteria</taxon>
        <taxon>Bacillati</taxon>
        <taxon>Chloroflexota</taxon>
        <taxon>Chloroflexia</taxon>
        <taxon>Herpetosiphonales</taxon>
        <taxon>Herpetosiphonaceae</taxon>
        <taxon>Herpetosiphon</taxon>
    </lineage>
</organism>
<feature type="domain" description="LTD" evidence="4">
    <location>
        <begin position="15"/>
        <end position="117"/>
    </location>
</feature>
<dbReference type="Gene3D" id="2.60.40.1260">
    <property type="entry name" value="Lamin Tail domain"/>
    <property type="match status" value="4"/>
</dbReference>
<keyword evidence="6" id="KW-1185">Reference proteome</keyword>
<feature type="domain" description="LTD" evidence="4">
    <location>
        <begin position="450"/>
        <end position="675"/>
    </location>
</feature>
<evidence type="ECO:0000313" key="6">
    <source>
        <dbReference type="Proteomes" id="UP000050277"/>
    </source>
</evidence>
<feature type="domain" description="LTD" evidence="4">
    <location>
        <begin position="319"/>
        <end position="422"/>
    </location>
</feature>
<evidence type="ECO:0000259" key="4">
    <source>
        <dbReference type="PROSITE" id="PS51841"/>
    </source>
</evidence>
<feature type="compositionally biased region" description="Low complexity" evidence="1">
    <location>
        <begin position="692"/>
        <end position="735"/>
    </location>
</feature>
<evidence type="ECO:0000256" key="1">
    <source>
        <dbReference type="SAM" id="MobiDB-lite"/>
    </source>
</evidence>
<dbReference type="PANTHER" id="PTHR42834:SF1">
    <property type="entry name" value="ENDONUCLEASE_EXONUCLEASE_PHOSPHATASE FAMILY PROTEIN (AFU_ORTHOLOGUE AFUA_3G09210)"/>
    <property type="match status" value="1"/>
</dbReference>
<dbReference type="OrthoDB" id="151979at2"/>
<protein>
    <recommendedName>
        <fullName evidence="4">LTD domain-containing protein</fullName>
    </recommendedName>
</protein>
<keyword evidence="2" id="KW-0812">Transmembrane</keyword>
<feature type="compositionally biased region" description="Low complexity" evidence="1">
    <location>
        <begin position="148"/>
        <end position="166"/>
    </location>
</feature>
<evidence type="ECO:0000256" key="3">
    <source>
        <dbReference type="SAM" id="SignalP"/>
    </source>
</evidence>
<evidence type="ECO:0000313" key="5">
    <source>
        <dbReference type="EMBL" id="KPL85465.1"/>
    </source>
</evidence>
<evidence type="ECO:0000256" key="2">
    <source>
        <dbReference type="SAM" id="Phobius"/>
    </source>
</evidence>
<dbReference type="Proteomes" id="UP000050277">
    <property type="component" value="Unassembled WGS sequence"/>
</dbReference>
<feature type="signal peptide" evidence="3">
    <location>
        <begin position="1"/>
        <end position="21"/>
    </location>
</feature>
<feature type="region of interest" description="Disordered" evidence="1">
    <location>
        <begin position="873"/>
        <end position="901"/>
    </location>
</feature>
<dbReference type="SUPFAM" id="SSF74853">
    <property type="entry name" value="Lamin A/C globular tail domain"/>
    <property type="match status" value="6"/>
</dbReference>
<dbReference type="EMBL" id="LGKP01000025">
    <property type="protein sequence ID" value="KPL85465.1"/>
    <property type="molecule type" value="Genomic_DNA"/>
</dbReference>
<feature type="region of interest" description="Disordered" evidence="1">
    <location>
        <begin position="121"/>
        <end position="166"/>
    </location>
</feature>
<dbReference type="AlphaFoldDB" id="A0A0P6Y0P2"/>
<feature type="transmembrane region" description="Helical" evidence="2">
    <location>
        <begin position="1092"/>
        <end position="1110"/>
    </location>
</feature>
<reference evidence="5 6" key="1">
    <citation type="submission" date="2015-07" db="EMBL/GenBank/DDBJ databases">
        <title>Whole genome sequence of Herpetosiphon geysericola DSM 7119.</title>
        <authorList>
            <person name="Hemp J."/>
            <person name="Ward L.M."/>
            <person name="Pace L.A."/>
            <person name="Fischer W.W."/>
        </authorList>
    </citation>
    <scope>NUCLEOTIDE SEQUENCE [LARGE SCALE GENOMIC DNA]</scope>
    <source>
        <strain evidence="5 6">DSM 7119</strain>
    </source>
</reference>
<keyword evidence="3" id="KW-0732">Signal</keyword>
<dbReference type="PANTHER" id="PTHR42834">
    <property type="entry name" value="ENDONUCLEASE/EXONUCLEASE/PHOSPHATASE FAMILY PROTEIN (AFU_ORTHOLOGUE AFUA_3G09210)"/>
    <property type="match status" value="1"/>
</dbReference>
<feature type="domain" description="LTD" evidence="4">
    <location>
        <begin position="742"/>
        <end position="861"/>
    </location>
</feature>